<evidence type="ECO:0000313" key="2">
    <source>
        <dbReference type="Proteomes" id="UP000008177"/>
    </source>
</evidence>
<dbReference type="Proteomes" id="UP000008177">
    <property type="component" value="Unplaced contigs"/>
</dbReference>
<reference evidence="2" key="1">
    <citation type="journal article" date="2011" name="PLoS Genet.">
        <title>Genomic analysis of the necrotrophic fungal pathogens Sclerotinia sclerotiorum and Botrytis cinerea.</title>
        <authorList>
            <person name="Amselem J."/>
            <person name="Cuomo C.A."/>
            <person name="van Kan J.A."/>
            <person name="Viaud M."/>
            <person name="Benito E.P."/>
            <person name="Couloux A."/>
            <person name="Coutinho P.M."/>
            <person name="de Vries R.P."/>
            <person name="Dyer P.S."/>
            <person name="Fillinger S."/>
            <person name="Fournier E."/>
            <person name="Gout L."/>
            <person name="Hahn M."/>
            <person name="Kohn L."/>
            <person name="Lapalu N."/>
            <person name="Plummer K.M."/>
            <person name="Pradier J.M."/>
            <person name="Quevillon E."/>
            <person name="Sharon A."/>
            <person name="Simon A."/>
            <person name="ten Have A."/>
            <person name="Tudzynski B."/>
            <person name="Tudzynski P."/>
            <person name="Wincker P."/>
            <person name="Andrew M."/>
            <person name="Anthouard V."/>
            <person name="Beever R.E."/>
            <person name="Beffa R."/>
            <person name="Benoit I."/>
            <person name="Bouzid O."/>
            <person name="Brault B."/>
            <person name="Chen Z."/>
            <person name="Choquer M."/>
            <person name="Collemare J."/>
            <person name="Cotton P."/>
            <person name="Danchin E.G."/>
            <person name="Da Silva C."/>
            <person name="Gautier A."/>
            <person name="Giraud C."/>
            <person name="Giraud T."/>
            <person name="Gonzalez C."/>
            <person name="Grossetete S."/>
            <person name="Guldener U."/>
            <person name="Henrissat B."/>
            <person name="Howlett B.J."/>
            <person name="Kodira C."/>
            <person name="Kretschmer M."/>
            <person name="Lappartient A."/>
            <person name="Leroch M."/>
            <person name="Levis C."/>
            <person name="Mauceli E."/>
            <person name="Neuveglise C."/>
            <person name="Oeser B."/>
            <person name="Pearson M."/>
            <person name="Poulain J."/>
            <person name="Poussereau N."/>
            <person name="Quesneville H."/>
            <person name="Rascle C."/>
            <person name="Schumacher J."/>
            <person name="Segurens B."/>
            <person name="Sexton A."/>
            <person name="Silva E."/>
            <person name="Sirven C."/>
            <person name="Soanes D.M."/>
            <person name="Talbot N.J."/>
            <person name="Templeton M."/>
            <person name="Yandava C."/>
            <person name="Yarden O."/>
            <person name="Zeng Q."/>
            <person name="Rollins J.A."/>
            <person name="Lebrun M.H."/>
            <person name="Dickman M."/>
        </authorList>
    </citation>
    <scope>NUCLEOTIDE SEQUENCE [LARGE SCALE GENOMIC DNA]</scope>
    <source>
        <strain evidence="2">T4</strain>
    </source>
</reference>
<dbReference type="HOGENOM" id="CLU_1906441_0_0_1"/>
<dbReference type="EMBL" id="FQ790347">
    <property type="protein sequence ID" value="CCD53626.1"/>
    <property type="molecule type" value="Genomic_DNA"/>
</dbReference>
<accession>G2YPS8</accession>
<dbReference type="InParanoid" id="G2YPS8"/>
<evidence type="ECO:0000313" key="1">
    <source>
        <dbReference type="EMBL" id="CCD53626.1"/>
    </source>
</evidence>
<protein>
    <submittedName>
        <fullName evidence="1">Uncharacterized protein</fullName>
    </submittedName>
</protein>
<gene>
    <name evidence="1" type="ORF">BofuT4_P136710.1</name>
</gene>
<dbReference type="AlphaFoldDB" id="G2YPS8"/>
<proteinExistence type="predicted"/>
<name>G2YPS8_BOTF4</name>
<organism evidence="1 2">
    <name type="scientific">Botryotinia fuckeliana (strain T4)</name>
    <name type="common">Noble rot fungus</name>
    <name type="synonym">Botrytis cinerea</name>
    <dbReference type="NCBI Taxonomy" id="999810"/>
    <lineage>
        <taxon>Eukaryota</taxon>
        <taxon>Fungi</taxon>
        <taxon>Dikarya</taxon>
        <taxon>Ascomycota</taxon>
        <taxon>Pezizomycotina</taxon>
        <taxon>Leotiomycetes</taxon>
        <taxon>Helotiales</taxon>
        <taxon>Sclerotiniaceae</taxon>
        <taxon>Botrytis</taxon>
    </lineage>
</organism>
<sequence>MTCWQDDVCGKFQCPEKWKETEGAGRAQEEDKLGSIYQTSWSSQILLSGKVEDVTNIGETEVVRMNVVYHGLDIDEQVLRKVGTFSALSKAEIQSGELTTWIVYCCRRNKWFNVISPSFWFFVVVVVKVDRSK</sequence>